<organism evidence="1 2">
    <name type="scientific">Mycena metata</name>
    <dbReference type="NCBI Taxonomy" id="1033252"/>
    <lineage>
        <taxon>Eukaryota</taxon>
        <taxon>Fungi</taxon>
        <taxon>Dikarya</taxon>
        <taxon>Basidiomycota</taxon>
        <taxon>Agaricomycotina</taxon>
        <taxon>Agaricomycetes</taxon>
        <taxon>Agaricomycetidae</taxon>
        <taxon>Agaricales</taxon>
        <taxon>Marasmiineae</taxon>
        <taxon>Mycenaceae</taxon>
        <taxon>Mycena</taxon>
    </lineage>
</organism>
<comment type="caution">
    <text evidence="1">The sequence shown here is derived from an EMBL/GenBank/DDBJ whole genome shotgun (WGS) entry which is preliminary data.</text>
</comment>
<gene>
    <name evidence="1" type="ORF">B0H16DRAFT_1338409</name>
</gene>
<reference evidence="1" key="1">
    <citation type="submission" date="2023-03" db="EMBL/GenBank/DDBJ databases">
        <title>Massive genome expansion in bonnet fungi (Mycena s.s.) driven by repeated elements and novel gene families across ecological guilds.</title>
        <authorList>
            <consortium name="Lawrence Berkeley National Laboratory"/>
            <person name="Harder C.B."/>
            <person name="Miyauchi S."/>
            <person name="Viragh M."/>
            <person name="Kuo A."/>
            <person name="Thoen E."/>
            <person name="Andreopoulos B."/>
            <person name="Lu D."/>
            <person name="Skrede I."/>
            <person name="Drula E."/>
            <person name="Henrissat B."/>
            <person name="Morin E."/>
            <person name="Kohler A."/>
            <person name="Barry K."/>
            <person name="LaButti K."/>
            <person name="Morin E."/>
            <person name="Salamov A."/>
            <person name="Lipzen A."/>
            <person name="Mereny Z."/>
            <person name="Hegedus B."/>
            <person name="Baldrian P."/>
            <person name="Stursova M."/>
            <person name="Weitz H."/>
            <person name="Taylor A."/>
            <person name="Grigoriev I.V."/>
            <person name="Nagy L.G."/>
            <person name="Martin F."/>
            <person name="Kauserud H."/>
        </authorList>
    </citation>
    <scope>NUCLEOTIDE SEQUENCE</scope>
    <source>
        <strain evidence="1">CBHHK182m</strain>
    </source>
</reference>
<protein>
    <submittedName>
        <fullName evidence="1">Uncharacterized protein</fullName>
    </submittedName>
</protein>
<proteinExistence type="predicted"/>
<evidence type="ECO:0000313" key="1">
    <source>
        <dbReference type="EMBL" id="KAJ7717007.1"/>
    </source>
</evidence>
<name>A0AAD7HCC2_9AGAR</name>
<evidence type="ECO:0000313" key="2">
    <source>
        <dbReference type="Proteomes" id="UP001215598"/>
    </source>
</evidence>
<keyword evidence="2" id="KW-1185">Reference proteome</keyword>
<dbReference type="EMBL" id="JARKIB010000283">
    <property type="protein sequence ID" value="KAJ7717007.1"/>
    <property type="molecule type" value="Genomic_DNA"/>
</dbReference>
<dbReference type="Proteomes" id="UP001215598">
    <property type="component" value="Unassembled WGS sequence"/>
</dbReference>
<sequence length="124" mass="13684">TAKKSKPKAAATAVGTCSLSKKDFGDRIKSALRLEKYEVQRMRFNVTMDLTFFRSFFGGHASIEPSDFTQESPVVVAELNNSQAGEVFGVSKIKNGNRMTTVHLQSMMVVFYPAKGKASVWLTV</sequence>
<accession>A0AAD7HCC2</accession>
<feature type="non-terminal residue" evidence="1">
    <location>
        <position position="1"/>
    </location>
</feature>
<dbReference type="AlphaFoldDB" id="A0AAD7HCC2"/>